<dbReference type="AlphaFoldDB" id="A0A0F9E978"/>
<name>A0A0F9E978_9ZZZZ</name>
<accession>A0A0F9E978</accession>
<reference evidence="1" key="1">
    <citation type="journal article" date="2015" name="Nature">
        <title>Complex archaea that bridge the gap between prokaryotes and eukaryotes.</title>
        <authorList>
            <person name="Spang A."/>
            <person name="Saw J.H."/>
            <person name="Jorgensen S.L."/>
            <person name="Zaremba-Niedzwiedzka K."/>
            <person name="Martijn J."/>
            <person name="Lind A.E."/>
            <person name="van Eijk R."/>
            <person name="Schleper C."/>
            <person name="Guy L."/>
            <person name="Ettema T.J."/>
        </authorList>
    </citation>
    <scope>NUCLEOTIDE SEQUENCE</scope>
</reference>
<gene>
    <name evidence="1" type="ORF">LCGC14_2182190</name>
</gene>
<dbReference type="EMBL" id="LAZR01028392">
    <property type="protein sequence ID" value="KKL62746.1"/>
    <property type="molecule type" value="Genomic_DNA"/>
</dbReference>
<organism evidence="1">
    <name type="scientific">marine sediment metagenome</name>
    <dbReference type="NCBI Taxonomy" id="412755"/>
    <lineage>
        <taxon>unclassified sequences</taxon>
        <taxon>metagenomes</taxon>
        <taxon>ecological metagenomes</taxon>
    </lineage>
</organism>
<protein>
    <submittedName>
        <fullName evidence="1">Uncharacterized protein</fullName>
    </submittedName>
</protein>
<sequence>MIDKLMEKIECVWLRTEELNAEDLNIKKQITELEKKIEVINDDNIRIFKDIQLSLEANFKRIEKLEAKLDIFDVSGMVNIEEELSELKEKQNHWATLENVTVCRLGIENLEDVLREVLLSVELKGITDVDKGRGRLELLGMLGGEKPVVGESRVATLSSSDKPTDTGSITPSKRDPFEVIVPKDYWESAREDLIQDTLDDLKEFELKRYSDMIRTLTKLREKLEGKLHDT</sequence>
<evidence type="ECO:0000313" key="1">
    <source>
        <dbReference type="EMBL" id="KKL62746.1"/>
    </source>
</evidence>
<proteinExistence type="predicted"/>
<comment type="caution">
    <text evidence="1">The sequence shown here is derived from an EMBL/GenBank/DDBJ whole genome shotgun (WGS) entry which is preliminary data.</text>
</comment>